<feature type="compositionally biased region" description="Basic residues" evidence="1">
    <location>
        <begin position="644"/>
        <end position="654"/>
    </location>
</feature>
<dbReference type="EMBL" id="JAUEPS010000075">
    <property type="protein sequence ID" value="KAK0440687.1"/>
    <property type="molecule type" value="Genomic_DNA"/>
</dbReference>
<reference evidence="2" key="1">
    <citation type="submission" date="2023-06" db="EMBL/GenBank/DDBJ databases">
        <authorList>
            <consortium name="Lawrence Berkeley National Laboratory"/>
            <person name="Ahrendt S."/>
            <person name="Sahu N."/>
            <person name="Indic B."/>
            <person name="Wong-Bajracharya J."/>
            <person name="Merenyi Z."/>
            <person name="Ke H.-M."/>
            <person name="Monk M."/>
            <person name="Kocsube S."/>
            <person name="Drula E."/>
            <person name="Lipzen A."/>
            <person name="Balint B."/>
            <person name="Henrissat B."/>
            <person name="Andreopoulos B."/>
            <person name="Martin F.M."/>
            <person name="Harder C.B."/>
            <person name="Rigling D."/>
            <person name="Ford K.L."/>
            <person name="Foster G.D."/>
            <person name="Pangilinan J."/>
            <person name="Papanicolaou A."/>
            <person name="Barry K."/>
            <person name="LaButti K."/>
            <person name="Viragh M."/>
            <person name="Koriabine M."/>
            <person name="Yan M."/>
            <person name="Riley R."/>
            <person name="Champramary S."/>
            <person name="Plett K.L."/>
            <person name="Tsai I.J."/>
            <person name="Slot J."/>
            <person name="Sipos G."/>
            <person name="Plett J."/>
            <person name="Nagy L.G."/>
            <person name="Grigoriev I.V."/>
        </authorList>
    </citation>
    <scope>NUCLEOTIDE SEQUENCE</scope>
    <source>
        <strain evidence="2">CCBAS 213</strain>
    </source>
</reference>
<feature type="compositionally biased region" description="Basic and acidic residues" evidence="1">
    <location>
        <begin position="634"/>
        <end position="643"/>
    </location>
</feature>
<dbReference type="Proteomes" id="UP001175211">
    <property type="component" value="Unassembled WGS sequence"/>
</dbReference>
<keyword evidence="3" id="KW-1185">Reference proteome</keyword>
<dbReference type="AlphaFoldDB" id="A0AA39MND1"/>
<dbReference type="RefSeq" id="XP_060323695.1">
    <property type="nucleotide sequence ID" value="XM_060470315.1"/>
</dbReference>
<feature type="region of interest" description="Disordered" evidence="1">
    <location>
        <begin position="634"/>
        <end position="667"/>
    </location>
</feature>
<dbReference type="GeneID" id="85353863"/>
<evidence type="ECO:0000313" key="3">
    <source>
        <dbReference type="Proteomes" id="UP001175211"/>
    </source>
</evidence>
<sequence>MFYERSSSAKYITEYKRDIQEYDGLISGYTGSEEVCMFDDQLIWQKHILSILFIVYRDDMKYYFTDSNGYSRPCMYRNAGIEFDDIRHFIVTPNRRFSDTFIHEFYAFTDSPSTEPFNTPIPDIKRLSMESARFATPAFFDSTHRYRVYRPAEDDTGHWAFDFKDRCVPELTRTTRADGVSYGLVTSWADLVRSDMLEARLVVRSISTCGHFPPNMIVPNSFDPLSVLYLEHDSPELPLRIIHLCRDVFLDLCGFIIWWISTFEEGSHSCIPESGWTFITTNKLMSCRKLGVVVFPLKDELHMNIEKWVRDDVGVFCLFPEGTDLWPRWTRLDYLSSGVFTYHRNRNIPAESEPSMERDIVALNAYSTHFTAIQWVATETISSIPQIPADSKAQVVEFPGWKPHPITPREIRFFTWACDFAIHDEGGGVQLVTIWRYKLRNYLDGSILPSSVEKILHDSKSYGEVMSWGAAKEYYAPSCAPCMVQRYALNFREDMDMTWEVLYFYPNQSSQMAAFLSTETPIPGPIFNSTLLPSDVPVPFNGSLQDILLEAEASPPSVLDANSLSVLGVPLSTHVASTKRVFCGSIQETWNLGDKPKIRVIQAGYKSSLLHKFQNKSSVTQKYVGDPRFLPVSKPKELLGDRHGARRPRKKGKGKGKEVASLVVETT</sequence>
<organism evidence="2 3">
    <name type="scientific">Armillaria tabescens</name>
    <name type="common">Ringless honey mushroom</name>
    <name type="synonym">Agaricus tabescens</name>
    <dbReference type="NCBI Taxonomy" id="1929756"/>
    <lineage>
        <taxon>Eukaryota</taxon>
        <taxon>Fungi</taxon>
        <taxon>Dikarya</taxon>
        <taxon>Basidiomycota</taxon>
        <taxon>Agaricomycotina</taxon>
        <taxon>Agaricomycetes</taxon>
        <taxon>Agaricomycetidae</taxon>
        <taxon>Agaricales</taxon>
        <taxon>Marasmiineae</taxon>
        <taxon>Physalacriaceae</taxon>
        <taxon>Desarmillaria</taxon>
    </lineage>
</organism>
<evidence type="ECO:0000313" key="2">
    <source>
        <dbReference type="EMBL" id="KAK0440687.1"/>
    </source>
</evidence>
<comment type="caution">
    <text evidence="2">The sequence shown here is derived from an EMBL/GenBank/DDBJ whole genome shotgun (WGS) entry which is preliminary data.</text>
</comment>
<evidence type="ECO:0000256" key="1">
    <source>
        <dbReference type="SAM" id="MobiDB-lite"/>
    </source>
</evidence>
<protein>
    <submittedName>
        <fullName evidence="2">Uncharacterized protein</fullName>
    </submittedName>
</protein>
<gene>
    <name evidence="2" type="ORF">EV420DRAFT_1485897</name>
</gene>
<accession>A0AA39MND1</accession>
<name>A0AA39MND1_ARMTA</name>
<proteinExistence type="predicted"/>